<dbReference type="InterPro" id="IPR017689">
    <property type="entry name" value="BamD"/>
</dbReference>
<dbReference type="SUPFAM" id="SSF48452">
    <property type="entry name" value="TPR-like"/>
    <property type="match status" value="1"/>
</dbReference>
<organism evidence="7 8">
    <name type="scientific">Micavibrio aeruginosavorus</name>
    <dbReference type="NCBI Taxonomy" id="349221"/>
    <lineage>
        <taxon>Bacteria</taxon>
        <taxon>Pseudomonadati</taxon>
        <taxon>Bdellovibrionota</taxon>
        <taxon>Bdellovibrionia</taxon>
        <taxon>Bdellovibrionales</taxon>
        <taxon>Pseudobdellovibrionaceae</taxon>
        <taxon>Micavibrio</taxon>
    </lineage>
</organism>
<dbReference type="InterPro" id="IPR011990">
    <property type="entry name" value="TPR-like_helical_dom_sf"/>
</dbReference>
<dbReference type="CDD" id="cd15830">
    <property type="entry name" value="BamD"/>
    <property type="match status" value="1"/>
</dbReference>
<sequence length="276" mass="31657">MKKTRSYFLVSMLGALVLLSACGSSADKKKPEADRPVESLYNQAADALDRGDYNESARLFEEVERQHPYSQWATQAEMMAAYSYYKKTRYDEAILALDRFLELHPGNPNSDYALYLKALCFYEQITDVARDQMMTEMALESLDALISRYPDSRYARDAAFKRDLTLDHLAGKEMEIGRYYLKSGQTNAAMNRFLAVVKNYQTTTHVPEALHRLVEIYMTLGLQGEATRVAAVLGHNYPGSPWYEDSFKLLTPELRQQVMEDRSWVDKTVDSLFKSE</sequence>
<evidence type="ECO:0000256" key="3">
    <source>
        <dbReference type="ARBA" id="ARBA00023237"/>
    </source>
</evidence>
<feature type="repeat" description="TPR" evidence="4">
    <location>
        <begin position="74"/>
        <end position="107"/>
    </location>
</feature>
<feature type="signal peptide" evidence="5">
    <location>
        <begin position="1"/>
        <end position="26"/>
    </location>
</feature>
<evidence type="ECO:0000313" key="8">
    <source>
        <dbReference type="Proteomes" id="UP000595362"/>
    </source>
</evidence>
<dbReference type="EMBL" id="CP066681">
    <property type="protein sequence ID" value="QQG36062.1"/>
    <property type="molecule type" value="Genomic_DNA"/>
</dbReference>
<gene>
    <name evidence="7" type="ORF">HYS17_11300</name>
</gene>
<dbReference type="PROSITE" id="PS50005">
    <property type="entry name" value="TPR"/>
    <property type="match status" value="1"/>
</dbReference>
<dbReference type="PROSITE" id="PS51257">
    <property type="entry name" value="PROKAR_LIPOPROTEIN"/>
    <property type="match status" value="1"/>
</dbReference>
<dbReference type="NCBIfam" id="TIGR03302">
    <property type="entry name" value="OM_YfiO"/>
    <property type="match status" value="1"/>
</dbReference>
<evidence type="ECO:0000313" key="7">
    <source>
        <dbReference type="EMBL" id="QQG36062.1"/>
    </source>
</evidence>
<evidence type="ECO:0000259" key="6">
    <source>
        <dbReference type="Pfam" id="PF13525"/>
    </source>
</evidence>
<dbReference type="PANTHER" id="PTHR37423:SF6">
    <property type="entry name" value="CELL DIVISION COORDINATOR CPOB"/>
    <property type="match status" value="1"/>
</dbReference>
<protein>
    <submittedName>
        <fullName evidence="7">Outer membrane protein assembly factor BamD</fullName>
    </submittedName>
</protein>
<keyword evidence="1 5" id="KW-0732">Signal</keyword>
<dbReference type="InterPro" id="IPR039565">
    <property type="entry name" value="BamD-like"/>
</dbReference>
<dbReference type="Proteomes" id="UP000595362">
    <property type="component" value="Chromosome"/>
</dbReference>
<evidence type="ECO:0000256" key="1">
    <source>
        <dbReference type="ARBA" id="ARBA00022729"/>
    </source>
</evidence>
<dbReference type="Pfam" id="PF13525">
    <property type="entry name" value="YfiO"/>
    <property type="match status" value="1"/>
</dbReference>
<accession>A0A7T5R201</accession>
<evidence type="ECO:0000256" key="2">
    <source>
        <dbReference type="ARBA" id="ARBA00023136"/>
    </source>
</evidence>
<feature type="chain" id="PRO_5033184376" evidence="5">
    <location>
        <begin position="27"/>
        <end position="276"/>
    </location>
</feature>
<name>A0A7T5R201_9BACT</name>
<dbReference type="Gene3D" id="1.25.40.10">
    <property type="entry name" value="Tetratricopeptide repeat domain"/>
    <property type="match status" value="1"/>
</dbReference>
<keyword evidence="2" id="KW-0472">Membrane</keyword>
<dbReference type="AlphaFoldDB" id="A0A7T5R201"/>
<proteinExistence type="inferred from homology"/>
<keyword evidence="3" id="KW-0998">Cell outer membrane</keyword>
<keyword evidence="4" id="KW-0802">TPR repeat</keyword>
<dbReference type="InterPro" id="IPR019734">
    <property type="entry name" value="TPR_rpt"/>
</dbReference>
<dbReference type="HAMAP" id="MF_00922">
    <property type="entry name" value="OM_assembly_BamD"/>
    <property type="match status" value="1"/>
</dbReference>
<evidence type="ECO:0000256" key="4">
    <source>
        <dbReference type="PROSITE-ProRule" id="PRU00339"/>
    </source>
</evidence>
<feature type="domain" description="Outer membrane lipoprotein BamD-like" evidence="6">
    <location>
        <begin position="35"/>
        <end position="228"/>
    </location>
</feature>
<reference evidence="7 8" key="1">
    <citation type="submission" date="2020-07" db="EMBL/GenBank/DDBJ databases">
        <title>Huge and variable diversity of episymbiotic CPR bacteria and DPANN archaea in groundwater ecosystems.</title>
        <authorList>
            <person name="He C.Y."/>
            <person name="Keren R."/>
            <person name="Whittaker M."/>
            <person name="Farag I.F."/>
            <person name="Doudna J."/>
            <person name="Cate J.H.D."/>
            <person name="Banfield J.F."/>
        </authorList>
    </citation>
    <scope>NUCLEOTIDE SEQUENCE [LARGE SCALE GENOMIC DNA]</scope>
    <source>
        <strain evidence="7">NC_groundwater_70_Ag_B-0.1um_54_66</strain>
    </source>
</reference>
<evidence type="ECO:0000256" key="5">
    <source>
        <dbReference type="SAM" id="SignalP"/>
    </source>
</evidence>
<dbReference type="PANTHER" id="PTHR37423">
    <property type="entry name" value="SOLUBLE LYTIC MUREIN TRANSGLYCOSYLASE-RELATED"/>
    <property type="match status" value="1"/>
</dbReference>